<comment type="function">
    <text evidence="7">Arginine methyltransferase involved in the assembly or stability of mitochondrial NADH:ubiquinone oxidoreductase complex (complex I).</text>
</comment>
<evidence type="ECO:0000256" key="4">
    <source>
        <dbReference type="ARBA" id="ARBA00022679"/>
    </source>
</evidence>
<dbReference type="EC" id="2.1.1.320" evidence="7"/>
<protein>
    <recommendedName>
        <fullName evidence="7">Protein arginine methyltransferase NDUFAF7</fullName>
        <ecNumber evidence="7">2.1.1.320</ecNumber>
    </recommendedName>
</protein>
<evidence type="ECO:0000256" key="8">
    <source>
        <dbReference type="SAM" id="MobiDB-lite"/>
    </source>
</evidence>
<dbReference type="AlphaFoldDB" id="A0AAV2QFW7"/>
<dbReference type="Pfam" id="PF02636">
    <property type="entry name" value="Methyltransf_28"/>
    <property type="match status" value="1"/>
</dbReference>
<dbReference type="PANTHER" id="PTHR12049">
    <property type="entry name" value="PROTEIN ARGININE METHYLTRANSFERASE NDUFAF7, MITOCHONDRIAL"/>
    <property type="match status" value="1"/>
</dbReference>
<keyword evidence="4 7" id="KW-0808">Transferase</keyword>
<dbReference type="Proteomes" id="UP001497623">
    <property type="component" value="Unassembled WGS sequence"/>
</dbReference>
<evidence type="ECO:0000256" key="1">
    <source>
        <dbReference type="ARBA" id="ARBA00004173"/>
    </source>
</evidence>
<dbReference type="PANTHER" id="PTHR12049:SF7">
    <property type="entry name" value="PROTEIN ARGININE METHYLTRANSFERASE NDUFAF7, MITOCHONDRIAL"/>
    <property type="match status" value="1"/>
</dbReference>
<dbReference type="InterPro" id="IPR029063">
    <property type="entry name" value="SAM-dependent_MTases_sf"/>
</dbReference>
<comment type="similarity">
    <text evidence="2 7">Belongs to the NDUFAF7 family.</text>
</comment>
<proteinExistence type="inferred from homology"/>
<evidence type="ECO:0000256" key="5">
    <source>
        <dbReference type="ARBA" id="ARBA00023128"/>
    </source>
</evidence>
<dbReference type="InterPro" id="IPR038375">
    <property type="entry name" value="NDUFAF7_sf"/>
</dbReference>
<comment type="catalytic activity">
    <reaction evidence="6 7">
        <text>L-arginyl-[protein] + 2 S-adenosyl-L-methionine = N(omega),N(omega)'-dimethyl-L-arginyl-[protein] + 2 S-adenosyl-L-homocysteine + 2 H(+)</text>
        <dbReference type="Rhea" id="RHEA:48108"/>
        <dbReference type="Rhea" id="RHEA-COMP:10532"/>
        <dbReference type="Rhea" id="RHEA-COMP:11992"/>
        <dbReference type="ChEBI" id="CHEBI:15378"/>
        <dbReference type="ChEBI" id="CHEBI:29965"/>
        <dbReference type="ChEBI" id="CHEBI:57856"/>
        <dbReference type="ChEBI" id="CHEBI:59789"/>
        <dbReference type="ChEBI" id="CHEBI:88221"/>
        <dbReference type="EC" id="2.1.1.320"/>
    </reaction>
</comment>
<dbReference type="GO" id="GO:0035243">
    <property type="term" value="F:protein-arginine omega-N symmetric methyltransferase activity"/>
    <property type="evidence" value="ECO:0007669"/>
    <property type="project" value="UniProtKB-EC"/>
</dbReference>
<dbReference type="InterPro" id="IPR003788">
    <property type="entry name" value="NDUFAF7"/>
</dbReference>
<evidence type="ECO:0000256" key="6">
    <source>
        <dbReference type="ARBA" id="ARBA00048612"/>
    </source>
</evidence>
<dbReference type="GO" id="GO:0032981">
    <property type="term" value="P:mitochondrial respiratory chain complex I assembly"/>
    <property type="evidence" value="ECO:0007669"/>
    <property type="project" value="TreeGrafter"/>
</dbReference>
<feature type="non-terminal residue" evidence="9">
    <location>
        <position position="485"/>
    </location>
</feature>
<comment type="caution">
    <text evidence="9">The sequence shown here is derived from an EMBL/GenBank/DDBJ whole genome shotgun (WGS) entry which is preliminary data.</text>
</comment>
<accession>A0AAV2QFW7</accession>
<keyword evidence="3 7" id="KW-0489">Methyltransferase</keyword>
<evidence type="ECO:0000256" key="7">
    <source>
        <dbReference type="RuleBase" id="RU364114"/>
    </source>
</evidence>
<keyword evidence="10" id="KW-1185">Reference proteome</keyword>
<reference evidence="9 10" key="1">
    <citation type="submission" date="2024-05" db="EMBL/GenBank/DDBJ databases">
        <authorList>
            <person name="Wallberg A."/>
        </authorList>
    </citation>
    <scope>NUCLEOTIDE SEQUENCE [LARGE SCALE GENOMIC DNA]</scope>
</reference>
<evidence type="ECO:0000256" key="3">
    <source>
        <dbReference type="ARBA" id="ARBA00022603"/>
    </source>
</evidence>
<dbReference type="SUPFAM" id="SSF53335">
    <property type="entry name" value="S-adenosyl-L-methionine-dependent methyltransferases"/>
    <property type="match status" value="1"/>
</dbReference>
<comment type="subcellular location">
    <subcellularLocation>
        <location evidence="1 7">Mitochondrion</location>
    </subcellularLocation>
</comment>
<keyword evidence="5 7" id="KW-0496">Mitochondrion</keyword>
<dbReference type="EMBL" id="CAXKWB010005928">
    <property type="protein sequence ID" value="CAL4080592.1"/>
    <property type="molecule type" value="Genomic_DNA"/>
</dbReference>
<feature type="region of interest" description="Disordered" evidence="8">
    <location>
        <begin position="51"/>
        <end position="72"/>
    </location>
</feature>
<gene>
    <name evidence="9" type="ORF">MNOR_LOCUS11328</name>
</gene>
<evidence type="ECO:0000313" key="10">
    <source>
        <dbReference type="Proteomes" id="UP001497623"/>
    </source>
</evidence>
<name>A0AAV2QFW7_MEGNR</name>
<sequence>MIIISQMATMISRSFLFGRYERKVVKNVLQFNYCRNSTKLPRFIRTSTSLSNTSINNETPESDVVSDEIPKNTSKKSIESPLLKQLQAIIRFNGPLTLHNYMKEVLINPVSGYYMSNDMFGPEGDYITSPEISQMFGEMVAIWIYNEWYKMGSPKPFQLLEFGPGRGTLMKDILRVLQKLGLKESDMTVQMVEMSLHLIEIQESNLCDPDAKYECDESVDGYYKHSSTKYGGHNIYWHRNICTVPKEFTFYLAHEFFDALPIHKLIHTEEGWKELLVDLDDSDDGPHHLRYVISRHGTPAAKVYIHSSEIRKELEVCPEAGVVMNDLARRIEENGGAALIMDYGHNGTETDTFRGFRNHKQQNPLQEPGTADLTADVDFSYLRQQTEDHCVSFGPVSQAFFLKNIGIELRLQNLLKTSSHEQQRNLLSGYKMITSPEQMGERFKFMAIFPAVMKEFLTKFPPAGFHRNISTDEEDKVIMNRHKDN</sequence>
<dbReference type="GO" id="GO:0032259">
    <property type="term" value="P:methylation"/>
    <property type="evidence" value="ECO:0007669"/>
    <property type="project" value="UniProtKB-KW"/>
</dbReference>
<dbReference type="Gene3D" id="3.40.50.12710">
    <property type="match status" value="1"/>
</dbReference>
<organism evidence="9 10">
    <name type="scientific">Meganyctiphanes norvegica</name>
    <name type="common">Northern krill</name>
    <name type="synonym">Thysanopoda norvegica</name>
    <dbReference type="NCBI Taxonomy" id="48144"/>
    <lineage>
        <taxon>Eukaryota</taxon>
        <taxon>Metazoa</taxon>
        <taxon>Ecdysozoa</taxon>
        <taxon>Arthropoda</taxon>
        <taxon>Crustacea</taxon>
        <taxon>Multicrustacea</taxon>
        <taxon>Malacostraca</taxon>
        <taxon>Eumalacostraca</taxon>
        <taxon>Eucarida</taxon>
        <taxon>Euphausiacea</taxon>
        <taxon>Euphausiidae</taxon>
        <taxon>Meganyctiphanes</taxon>
    </lineage>
</organism>
<evidence type="ECO:0000256" key="2">
    <source>
        <dbReference type="ARBA" id="ARBA00005891"/>
    </source>
</evidence>
<dbReference type="GO" id="GO:0005739">
    <property type="term" value="C:mitochondrion"/>
    <property type="evidence" value="ECO:0007669"/>
    <property type="project" value="UniProtKB-SubCell"/>
</dbReference>
<evidence type="ECO:0000313" key="9">
    <source>
        <dbReference type="EMBL" id="CAL4080592.1"/>
    </source>
</evidence>